<feature type="domain" description="Chalcone/stilbene synthase N-terminal" evidence="4">
    <location>
        <begin position="75"/>
        <end position="223"/>
    </location>
</feature>
<dbReference type="InterPro" id="IPR012328">
    <property type="entry name" value="Chalcone/stilbene_synt_C"/>
</dbReference>
<feature type="domain" description="Chalcone/stilbene synthase C-terminal" evidence="5">
    <location>
        <begin position="333"/>
        <end position="418"/>
    </location>
</feature>
<comment type="similarity">
    <text evidence="1 3">Belongs to the thiolase-like superfamily. Chalcone/stilbene synthases family.</text>
</comment>
<reference evidence="6" key="2">
    <citation type="journal article" date="2023" name="IMA Fungus">
        <title>Comparative genomic study of the Penicillium genus elucidates a diverse pangenome and 15 lateral gene transfer events.</title>
        <authorList>
            <person name="Petersen C."/>
            <person name="Sorensen T."/>
            <person name="Nielsen M.R."/>
            <person name="Sondergaard T.E."/>
            <person name="Sorensen J.L."/>
            <person name="Fitzpatrick D.A."/>
            <person name="Frisvad J.C."/>
            <person name="Nielsen K.L."/>
        </authorList>
    </citation>
    <scope>NUCLEOTIDE SEQUENCE</scope>
    <source>
        <strain evidence="6">IBT 16849</strain>
    </source>
</reference>
<dbReference type="PANTHER" id="PTHR11877:SF46">
    <property type="entry name" value="TYPE III POLYKETIDE SYNTHASE A"/>
    <property type="match status" value="1"/>
</dbReference>
<dbReference type="InterPro" id="IPR016039">
    <property type="entry name" value="Thiolase-like"/>
</dbReference>
<dbReference type="Pfam" id="PF02797">
    <property type="entry name" value="Chal_sti_synt_C"/>
    <property type="match status" value="1"/>
</dbReference>
<dbReference type="SUPFAM" id="SSF53901">
    <property type="entry name" value="Thiolase-like"/>
    <property type="match status" value="2"/>
</dbReference>
<protein>
    <recommendedName>
        <fullName evidence="8">Thiolase-like protein</fullName>
    </recommendedName>
</protein>
<evidence type="ECO:0000259" key="5">
    <source>
        <dbReference type="Pfam" id="PF02797"/>
    </source>
</evidence>
<dbReference type="EMBL" id="JAPQKP010000005">
    <property type="protein sequence ID" value="KAJ5188239.1"/>
    <property type="molecule type" value="Genomic_DNA"/>
</dbReference>
<dbReference type="Proteomes" id="UP001150879">
    <property type="component" value="Unassembled WGS sequence"/>
</dbReference>
<proteinExistence type="inferred from homology"/>
<dbReference type="OrthoDB" id="329835at2759"/>
<gene>
    <name evidence="6" type="ORF">N7472_007253</name>
</gene>
<dbReference type="GO" id="GO:0030639">
    <property type="term" value="P:polyketide biosynthetic process"/>
    <property type="evidence" value="ECO:0007669"/>
    <property type="project" value="TreeGrafter"/>
</dbReference>
<evidence type="ECO:0000256" key="1">
    <source>
        <dbReference type="ARBA" id="ARBA00005531"/>
    </source>
</evidence>
<dbReference type="InterPro" id="IPR001099">
    <property type="entry name" value="Chalcone/stilbene_synt_N"/>
</dbReference>
<dbReference type="PANTHER" id="PTHR11877">
    <property type="entry name" value="HYDROXYMETHYLGLUTARYL-COA SYNTHASE"/>
    <property type="match status" value="1"/>
</dbReference>
<accession>A0A9W9J1X0</accession>
<keyword evidence="3" id="KW-0012">Acyltransferase</keyword>
<dbReference type="Pfam" id="PF00195">
    <property type="entry name" value="Chal_sti_synt_N"/>
    <property type="match status" value="1"/>
</dbReference>
<comment type="caution">
    <text evidence="6">The sequence shown here is derived from an EMBL/GenBank/DDBJ whole genome shotgun (WGS) entry which is preliminary data.</text>
</comment>
<dbReference type="GO" id="GO:0016747">
    <property type="term" value="F:acyltransferase activity, transferring groups other than amino-acyl groups"/>
    <property type="evidence" value="ECO:0007669"/>
    <property type="project" value="InterPro"/>
</dbReference>
<keyword evidence="2 3" id="KW-0808">Transferase</keyword>
<dbReference type="Gene3D" id="3.40.47.10">
    <property type="match status" value="2"/>
</dbReference>
<evidence type="ECO:0000256" key="2">
    <source>
        <dbReference type="ARBA" id="ARBA00022679"/>
    </source>
</evidence>
<evidence type="ECO:0000313" key="7">
    <source>
        <dbReference type="Proteomes" id="UP001150879"/>
    </source>
</evidence>
<evidence type="ECO:0000256" key="3">
    <source>
        <dbReference type="RuleBase" id="RU003633"/>
    </source>
</evidence>
<keyword evidence="7" id="KW-1185">Reference proteome</keyword>
<sequence>MTLQPKSLAPALYIIGLGSQYPPYLLGPKDLDEFAARFYDVSRPGIKKLLQVNRSTGIETRSAIRPYEEGFATTTDPPSINEIDESFRQAGVDLAVQACQKALKEANVPPQQITHTIGVTCTNQGNPGYDFHVARKLNLPSQVDRMLLHGVGCAGGMSILRAAAQIASAASLRRKPARILAFACELCTPNVRHYLSMAELSTDSDLVNIAAALFSDAAAAFVLCNEYAMAQDEQVTPRFELLEWGCDLVPDTAEHMSFYADINGLSIVICSFKKPRLIIRTDFRLHRHVGYRATLSRDIPKYTKHAIGPMFERLLPLYEEQVKGQPRLGGQLPKPLGIHDFDWALHPGGKAIIDGVAEILQLSEDQLQASREIYRTRGNSSSASVLIVLDRLRSESKKAHVVATSFGPGLVIEMALLRRCQVE</sequence>
<organism evidence="6 7">
    <name type="scientific">Penicillium cf. griseofulvum</name>
    <dbReference type="NCBI Taxonomy" id="2972120"/>
    <lineage>
        <taxon>Eukaryota</taxon>
        <taxon>Fungi</taxon>
        <taxon>Dikarya</taxon>
        <taxon>Ascomycota</taxon>
        <taxon>Pezizomycotina</taxon>
        <taxon>Eurotiomycetes</taxon>
        <taxon>Eurotiomycetidae</taxon>
        <taxon>Eurotiales</taxon>
        <taxon>Aspergillaceae</taxon>
        <taxon>Penicillium</taxon>
    </lineage>
</organism>
<evidence type="ECO:0000259" key="4">
    <source>
        <dbReference type="Pfam" id="PF00195"/>
    </source>
</evidence>
<dbReference type="PIRSF" id="PIRSF000451">
    <property type="entry name" value="PKS_III"/>
    <property type="match status" value="1"/>
</dbReference>
<name>A0A9W9J1X0_9EURO</name>
<reference evidence="6" key="1">
    <citation type="submission" date="2022-11" db="EMBL/GenBank/DDBJ databases">
        <authorList>
            <person name="Petersen C."/>
        </authorList>
    </citation>
    <scope>NUCLEOTIDE SEQUENCE</scope>
    <source>
        <strain evidence="6">IBT 16849</strain>
    </source>
</reference>
<evidence type="ECO:0000313" key="6">
    <source>
        <dbReference type="EMBL" id="KAJ5188239.1"/>
    </source>
</evidence>
<evidence type="ECO:0008006" key="8">
    <source>
        <dbReference type="Google" id="ProtNLM"/>
    </source>
</evidence>
<dbReference type="InterPro" id="IPR011141">
    <property type="entry name" value="Polyketide_synthase_type-III"/>
</dbReference>
<dbReference type="AlphaFoldDB" id="A0A9W9J1X0"/>